<keyword evidence="7" id="KW-1185">Reference proteome</keyword>
<evidence type="ECO:0000256" key="2">
    <source>
        <dbReference type="ARBA" id="ARBA00023054"/>
    </source>
</evidence>
<keyword evidence="1" id="KW-0403">Intermediate filament</keyword>
<evidence type="ECO:0000313" key="7">
    <source>
        <dbReference type="Proteomes" id="UP001642540"/>
    </source>
</evidence>
<feature type="coiled-coil region" evidence="3">
    <location>
        <begin position="323"/>
        <end position="382"/>
    </location>
</feature>
<sequence>MSGRTRSAKRSAATRAVPGAEVVQVQPTVSLPDSPDSAPAKVNNPAASARISRNLERHEIASLNDRFAALIERNRQLENVNKMLRQKDIQIKETAQRTMERLRMTYEKELAEIRAKGEALTEDTAKLREDHANLELEYNQKKALYVNLSKDVAKQRRQVTEMEDQVVHCSVTIPQVQIENERLIREKDNLKQERIEMIDEVEKAKRQLEHVTMARVQTENLLQAKVEELDLEDKVHEEELQNLVSVSELDKKNAEEMLRQTYDTKLQESIQGLREEFEENLRAGAQTLAIQRGATGGIKNELKKAQHELHDINIETLMVKSQLDGLQQKNTEIEKERQELMKTVQNMEHKSYINHHVFGKMLEEKDSAIETLVAEKEELVNDTQLLMTTKLAVDNEIATYRKLMDGAEQL</sequence>
<dbReference type="PANTHER" id="PTHR45721">
    <property type="entry name" value="LAMIN DM0-RELATED"/>
    <property type="match status" value="1"/>
</dbReference>
<proteinExistence type="predicted"/>
<reference evidence="6 7" key="1">
    <citation type="submission" date="2024-08" db="EMBL/GenBank/DDBJ databases">
        <authorList>
            <person name="Cucini C."/>
            <person name="Frati F."/>
        </authorList>
    </citation>
    <scope>NUCLEOTIDE SEQUENCE [LARGE SCALE GENOMIC DNA]</scope>
</reference>
<dbReference type="PANTHER" id="PTHR45721:SF11">
    <property type="entry name" value="LAMIN DM0-RELATED"/>
    <property type="match status" value="1"/>
</dbReference>
<feature type="domain" description="IF rod" evidence="5">
    <location>
        <begin position="56"/>
        <end position="410"/>
    </location>
</feature>
<dbReference type="Gene3D" id="1.20.5.1160">
    <property type="entry name" value="Vasodilator-stimulated phosphoprotein"/>
    <property type="match status" value="1"/>
</dbReference>
<dbReference type="Gene3D" id="1.20.5.170">
    <property type="match status" value="1"/>
</dbReference>
<comment type="caution">
    <text evidence="6">The sequence shown here is derived from an EMBL/GenBank/DDBJ whole genome shotgun (WGS) entry which is preliminary data.</text>
</comment>
<organism evidence="6 7">
    <name type="scientific">Orchesella dallaii</name>
    <dbReference type="NCBI Taxonomy" id="48710"/>
    <lineage>
        <taxon>Eukaryota</taxon>
        <taxon>Metazoa</taxon>
        <taxon>Ecdysozoa</taxon>
        <taxon>Arthropoda</taxon>
        <taxon>Hexapoda</taxon>
        <taxon>Collembola</taxon>
        <taxon>Entomobryomorpha</taxon>
        <taxon>Entomobryoidea</taxon>
        <taxon>Orchesellidae</taxon>
        <taxon>Orchesellinae</taxon>
        <taxon>Orchesella</taxon>
    </lineage>
</organism>
<evidence type="ECO:0000313" key="6">
    <source>
        <dbReference type="EMBL" id="CAL8119890.1"/>
    </source>
</evidence>
<evidence type="ECO:0000259" key="5">
    <source>
        <dbReference type="PROSITE" id="PS51842"/>
    </source>
</evidence>
<dbReference type="Pfam" id="PF00038">
    <property type="entry name" value="Filament"/>
    <property type="match status" value="1"/>
</dbReference>
<keyword evidence="2 3" id="KW-0175">Coiled coil</keyword>
<protein>
    <recommendedName>
        <fullName evidence="5">IF rod domain-containing protein</fullName>
    </recommendedName>
</protein>
<gene>
    <name evidence="6" type="ORF">ODALV1_LOCUS18758</name>
</gene>
<dbReference type="Proteomes" id="UP001642540">
    <property type="component" value="Unassembled WGS sequence"/>
</dbReference>
<feature type="coiled-coil region" evidence="3">
    <location>
        <begin position="60"/>
        <end position="207"/>
    </location>
</feature>
<accession>A0ABP1R8C3</accession>
<dbReference type="PROSITE" id="PS51842">
    <property type="entry name" value="IF_ROD_2"/>
    <property type="match status" value="1"/>
</dbReference>
<evidence type="ECO:0000256" key="1">
    <source>
        <dbReference type="ARBA" id="ARBA00022754"/>
    </source>
</evidence>
<dbReference type="SUPFAM" id="SSF64593">
    <property type="entry name" value="Intermediate filament protein, coiled coil region"/>
    <property type="match status" value="2"/>
</dbReference>
<dbReference type="InterPro" id="IPR039008">
    <property type="entry name" value="IF_rod_dom"/>
</dbReference>
<evidence type="ECO:0000256" key="3">
    <source>
        <dbReference type="SAM" id="Coils"/>
    </source>
</evidence>
<dbReference type="SMART" id="SM01391">
    <property type="entry name" value="Filament"/>
    <property type="match status" value="1"/>
</dbReference>
<feature type="region of interest" description="Disordered" evidence="4">
    <location>
        <begin position="1"/>
        <end position="46"/>
    </location>
</feature>
<name>A0ABP1R8C3_9HEXA</name>
<evidence type="ECO:0000256" key="4">
    <source>
        <dbReference type="SAM" id="MobiDB-lite"/>
    </source>
</evidence>
<dbReference type="EMBL" id="CAXLJM020000062">
    <property type="protein sequence ID" value="CAL8119890.1"/>
    <property type="molecule type" value="Genomic_DNA"/>
</dbReference>